<comment type="caution">
    <text evidence="7">The sequence shown here is derived from an EMBL/GenBank/DDBJ whole genome shotgun (WGS) entry which is preliminary data.</text>
</comment>
<dbReference type="EC" id="3.4.16.-" evidence="6"/>
<dbReference type="PROSITE" id="PS00131">
    <property type="entry name" value="CARBOXYPEPT_SER_SER"/>
    <property type="match status" value="1"/>
</dbReference>
<evidence type="ECO:0000313" key="7">
    <source>
        <dbReference type="EMBL" id="CAA0827236.1"/>
    </source>
</evidence>
<dbReference type="Proteomes" id="UP001153555">
    <property type="component" value="Unassembled WGS sequence"/>
</dbReference>
<proteinExistence type="inferred from homology"/>
<keyword evidence="6" id="KW-0378">Hydrolase</keyword>
<dbReference type="FunFam" id="3.40.50.1820:FF:000211">
    <property type="entry name" value="Carboxypeptidase"/>
    <property type="match status" value="1"/>
</dbReference>
<keyword evidence="4" id="KW-0732">Signal</keyword>
<dbReference type="OrthoDB" id="910915at2759"/>
<reference evidence="7" key="1">
    <citation type="submission" date="2019-12" db="EMBL/GenBank/DDBJ databases">
        <authorList>
            <person name="Scholes J."/>
        </authorList>
    </citation>
    <scope>NUCLEOTIDE SEQUENCE</scope>
</reference>
<dbReference type="Gene3D" id="3.40.50.1820">
    <property type="entry name" value="alpha/beta hydrolase"/>
    <property type="match status" value="1"/>
</dbReference>
<keyword evidence="6" id="KW-0645">Protease</keyword>
<dbReference type="GO" id="GO:0005773">
    <property type="term" value="C:vacuole"/>
    <property type="evidence" value="ECO:0007669"/>
    <property type="project" value="TreeGrafter"/>
</dbReference>
<dbReference type="InterPro" id="IPR029058">
    <property type="entry name" value="AB_hydrolase_fold"/>
</dbReference>
<comment type="similarity">
    <text evidence="2 6">Belongs to the peptidase S10 family.</text>
</comment>
<evidence type="ECO:0000256" key="2">
    <source>
        <dbReference type="ARBA" id="ARBA00009431"/>
    </source>
</evidence>
<gene>
    <name evidence="7" type="ORF">SHERM_22931</name>
</gene>
<dbReference type="GO" id="GO:0004185">
    <property type="term" value="F:serine-type carboxypeptidase activity"/>
    <property type="evidence" value="ECO:0007669"/>
    <property type="project" value="UniProtKB-UniRule"/>
</dbReference>
<dbReference type="PANTHER" id="PTHR11802">
    <property type="entry name" value="SERINE PROTEASE FAMILY S10 SERINE CARBOXYPEPTIDASE"/>
    <property type="match status" value="1"/>
</dbReference>
<comment type="subcellular location">
    <subcellularLocation>
        <location evidence="1">Secreted</location>
    </subcellularLocation>
</comment>
<dbReference type="SUPFAM" id="SSF53474">
    <property type="entry name" value="alpha/beta-Hydrolases"/>
    <property type="match status" value="1"/>
</dbReference>
<evidence type="ECO:0000256" key="3">
    <source>
        <dbReference type="ARBA" id="ARBA00022525"/>
    </source>
</evidence>
<dbReference type="GO" id="GO:0005576">
    <property type="term" value="C:extracellular region"/>
    <property type="evidence" value="ECO:0007669"/>
    <property type="project" value="UniProtKB-SubCell"/>
</dbReference>
<evidence type="ECO:0000313" key="8">
    <source>
        <dbReference type="Proteomes" id="UP001153555"/>
    </source>
</evidence>
<evidence type="ECO:0000256" key="1">
    <source>
        <dbReference type="ARBA" id="ARBA00004613"/>
    </source>
</evidence>
<evidence type="ECO:0000256" key="5">
    <source>
        <dbReference type="ARBA" id="ARBA00023180"/>
    </source>
</evidence>
<keyword evidence="8" id="KW-1185">Reference proteome</keyword>
<dbReference type="GO" id="GO:0006508">
    <property type="term" value="P:proteolysis"/>
    <property type="evidence" value="ECO:0007669"/>
    <property type="project" value="UniProtKB-KW"/>
</dbReference>
<dbReference type="EMBL" id="CACSLK010027751">
    <property type="protein sequence ID" value="CAA0827236.1"/>
    <property type="molecule type" value="Genomic_DNA"/>
</dbReference>
<accession>A0A9N7NC08</accession>
<keyword evidence="6 7" id="KW-0121">Carboxypeptidase</keyword>
<dbReference type="PANTHER" id="PTHR11802:SF132">
    <property type="entry name" value="SERINE CARBOXYPEPTIDASE-LIKE 36-RELATED"/>
    <property type="match status" value="1"/>
</dbReference>
<sequence length="223" mass="25384">MPFNLNTDFPEAEILSQEGLKEKNLIKRLPGQPPVSFKQYSGYVTVNEKAGRALFYYFVEADKNIASKLPLLLWLNGGPGCSSLGYGAMQELGPFRVYSDGRTLYKNEYAWNLVANVLFLETPAGVGFSYSKTKVDFVTGGDNKTANDNYVFLVNWLERFPEYKYRAFYIAGESYAGHYVPQLAQRLLYHNLKSKSTTIYMRGIIKGRDRKRPHTPTHHPSLD</sequence>
<keyword evidence="5" id="KW-0325">Glycoprotein</keyword>
<organism evidence="7 8">
    <name type="scientific">Striga hermonthica</name>
    <name type="common">Purple witchweed</name>
    <name type="synonym">Buchnera hermonthica</name>
    <dbReference type="NCBI Taxonomy" id="68872"/>
    <lineage>
        <taxon>Eukaryota</taxon>
        <taxon>Viridiplantae</taxon>
        <taxon>Streptophyta</taxon>
        <taxon>Embryophyta</taxon>
        <taxon>Tracheophyta</taxon>
        <taxon>Spermatophyta</taxon>
        <taxon>Magnoliopsida</taxon>
        <taxon>eudicotyledons</taxon>
        <taxon>Gunneridae</taxon>
        <taxon>Pentapetalae</taxon>
        <taxon>asterids</taxon>
        <taxon>lamiids</taxon>
        <taxon>Lamiales</taxon>
        <taxon>Orobanchaceae</taxon>
        <taxon>Buchnereae</taxon>
        <taxon>Striga</taxon>
    </lineage>
</organism>
<protein>
    <recommendedName>
        <fullName evidence="6">Carboxypeptidase</fullName>
        <ecNumber evidence="6">3.4.16.-</ecNumber>
    </recommendedName>
</protein>
<dbReference type="AlphaFoldDB" id="A0A9N7NC08"/>
<dbReference type="InterPro" id="IPR018202">
    <property type="entry name" value="Ser_caboxypep_ser_AS"/>
</dbReference>
<evidence type="ECO:0000256" key="6">
    <source>
        <dbReference type="RuleBase" id="RU361156"/>
    </source>
</evidence>
<dbReference type="PRINTS" id="PR00724">
    <property type="entry name" value="CRBOXYPTASEC"/>
</dbReference>
<keyword evidence="3" id="KW-0964">Secreted</keyword>
<dbReference type="InterPro" id="IPR001563">
    <property type="entry name" value="Peptidase_S10"/>
</dbReference>
<evidence type="ECO:0000256" key="4">
    <source>
        <dbReference type="ARBA" id="ARBA00022729"/>
    </source>
</evidence>
<dbReference type="Pfam" id="PF00450">
    <property type="entry name" value="Peptidase_S10"/>
    <property type="match status" value="1"/>
</dbReference>
<name>A0A9N7NC08_STRHE</name>